<feature type="domain" description="DUF559" evidence="1">
    <location>
        <begin position="190"/>
        <end position="274"/>
    </location>
</feature>
<dbReference type="Gene3D" id="3.40.960.10">
    <property type="entry name" value="VSR Endonuclease"/>
    <property type="match status" value="1"/>
</dbReference>
<name>A0A3P3VU69_9MICO</name>
<organism evidence="2 3">
    <name type="scientific">Gulosibacter macacae</name>
    <dbReference type="NCBI Taxonomy" id="2488791"/>
    <lineage>
        <taxon>Bacteria</taxon>
        <taxon>Bacillati</taxon>
        <taxon>Actinomycetota</taxon>
        <taxon>Actinomycetes</taxon>
        <taxon>Micrococcales</taxon>
        <taxon>Microbacteriaceae</taxon>
        <taxon>Gulosibacter</taxon>
    </lineage>
</organism>
<dbReference type="Pfam" id="PF04480">
    <property type="entry name" value="DUF559"/>
    <property type="match status" value="1"/>
</dbReference>
<dbReference type="SUPFAM" id="SSF52980">
    <property type="entry name" value="Restriction endonuclease-like"/>
    <property type="match status" value="1"/>
</dbReference>
<evidence type="ECO:0000313" key="3">
    <source>
        <dbReference type="Proteomes" id="UP000274391"/>
    </source>
</evidence>
<dbReference type="Proteomes" id="UP000274391">
    <property type="component" value="Unassembled WGS sequence"/>
</dbReference>
<dbReference type="EMBL" id="RQVS01000013">
    <property type="protein sequence ID" value="RRJ86004.1"/>
    <property type="molecule type" value="Genomic_DNA"/>
</dbReference>
<proteinExistence type="predicted"/>
<protein>
    <submittedName>
        <fullName evidence="2">DUF559 domain-containing protein</fullName>
    </submittedName>
</protein>
<reference evidence="2 3" key="1">
    <citation type="submission" date="2018-11" db="EMBL/GenBank/DDBJ databases">
        <title>YIM 102482-1 draft genome.</title>
        <authorList>
            <person name="Li G."/>
            <person name="Jiang Y."/>
        </authorList>
    </citation>
    <scope>NUCLEOTIDE SEQUENCE [LARGE SCALE GENOMIC DNA]</scope>
    <source>
        <strain evidence="2 3">YIM 102482-1</strain>
    </source>
</reference>
<evidence type="ECO:0000259" key="1">
    <source>
        <dbReference type="Pfam" id="PF04480"/>
    </source>
</evidence>
<gene>
    <name evidence="2" type="ORF">EG850_10725</name>
</gene>
<accession>A0A3P3VU69</accession>
<dbReference type="InterPro" id="IPR011335">
    <property type="entry name" value="Restrct_endonuc-II-like"/>
</dbReference>
<sequence length="287" mass="32505">MAQRFTAHGGTMTTRMLREVGYSTRQLQSLVASKQLLRVRPGLYSHPQIQWSSVGRARALGGAVSCVSRLKELGVWTPQTSQLHLRVPRHTREGWSRDPRVQRCAKGAHLHTHADAITSPIDDLATSLHVASKCVDRIELVAMLDSMLRSGMASRYALETHADAGNAAMRWAVAELDSRSGSGVESIVRTHLKRMRLRFDIQVRIGVWPVDVLIGNWLVIEIDGFEYHSGESDFGRDRRKDRELHGMGYTVLRFTYWDVVLRWEECERQILEFVRAGRHLRGSKAVG</sequence>
<keyword evidence="3" id="KW-1185">Reference proteome</keyword>
<comment type="caution">
    <text evidence="2">The sequence shown here is derived from an EMBL/GenBank/DDBJ whole genome shotgun (WGS) entry which is preliminary data.</text>
</comment>
<evidence type="ECO:0000313" key="2">
    <source>
        <dbReference type="EMBL" id="RRJ86004.1"/>
    </source>
</evidence>
<dbReference type="InterPro" id="IPR047216">
    <property type="entry name" value="Endonuclease_DUF559_bact"/>
</dbReference>
<dbReference type="CDD" id="cd01038">
    <property type="entry name" value="Endonuclease_DUF559"/>
    <property type="match status" value="1"/>
</dbReference>
<dbReference type="OrthoDB" id="2594539at2"/>
<dbReference type="InterPro" id="IPR007569">
    <property type="entry name" value="DUF559"/>
</dbReference>
<dbReference type="AlphaFoldDB" id="A0A3P3VU69"/>